<dbReference type="AlphaFoldDB" id="A0A3S1DF92"/>
<dbReference type="RefSeq" id="WP_127079383.1">
    <property type="nucleotide sequence ID" value="NZ_RSCL01000002.1"/>
</dbReference>
<evidence type="ECO:0000313" key="2">
    <source>
        <dbReference type="Proteomes" id="UP000271624"/>
    </source>
</evidence>
<gene>
    <name evidence="1" type="ORF">DSM106972_009510</name>
</gene>
<sequence>MMQVIRQIKERNKIDLECKGIKYDLFRLDDSEYDLLRDNSLPIEEPDFRFYHSLFRSKDGRGNELNLAEIFVTLESIFSKTSNSFDRHRGSFSFPVLLLIKKPEQTFFYLMNISDRRGSVDFRLYKIIHEGLEEKDYNNTQKPFEDEFSRHEINYFISYFYGTLISHFRIFKRNTPVKPFIRTINSSGVLYGYKDDGYFELDCESSEECEAEIKLFEEKYGKESKSETINALLQGIISESA</sequence>
<reference evidence="1" key="1">
    <citation type="submission" date="2018-12" db="EMBL/GenBank/DDBJ databases">
        <authorList>
            <person name="Will S."/>
            <person name="Neumann-Schaal M."/>
            <person name="Henke P."/>
        </authorList>
    </citation>
    <scope>NUCLEOTIDE SEQUENCE</scope>
    <source>
        <strain evidence="1">PCC 7102</strain>
    </source>
</reference>
<comment type="caution">
    <text evidence="1">The sequence shown here is derived from an EMBL/GenBank/DDBJ whole genome shotgun (WGS) entry which is preliminary data.</text>
</comment>
<reference evidence="1" key="2">
    <citation type="journal article" date="2019" name="Genome Biol. Evol.">
        <title>Day and night: Metabolic profiles and evolutionary relationships of six axenic non-marine cyanobacteria.</title>
        <authorList>
            <person name="Will S.E."/>
            <person name="Henke P."/>
            <person name="Boedeker C."/>
            <person name="Huang S."/>
            <person name="Brinkmann H."/>
            <person name="Rohde M."/>
            <person name="Jarek M."/>
            <person name="Friedl T."/>
            <person name="Seufert S."/>
            <person name="Schumacher M."/>
            <person name="Overmann J."/>
            <person name="Neumann-Schaal M."/>
            <person name="Petersen J."/>
        </authorList>
    </citation>
    <scope>NUCLEOTIDE SEQUENCE [LARGE SCALE GENOMIC DNA]</scope>
    <source>
        <strain evidence="1">PCC 7102</strain>
    </source>
</reference>
<name>A0A3S1DF92_9CYAN</name>
<organism evidence="1 2">
    <name type="scientific">Dulcicalothrix desertica PCC 7102</name>
    <dbReference type="NCBI Taxonomy" id="232991"/>
    <lineage>
        <taxon>Bacteria</taxon>
        <taxon>Bacillati</taxon>
        <taxon>Cyanobacteriota</taxon>
        <taxon>Cyanophyceae</taxon>
        <taxon>Nostocales</taxon>
        <taxon>Calotrichaceae</taxon>
        <taxon>Dulcicalothrix</taxon>
    </lineage>
</organism>
<dbReference type="EMBL" id="RSCL01000002">
    <property type="protein sequence ID" value="RUT08898.1"/>
    <property type="molecule type" value="Genomic_DNA"/>
</dbReference>
<dbReference type="Proteomes" id="UP000271624">
    <property type="component" value="Unassembled WGS sequence"/>
</dbReference>
<protein>
    <submittedName>
        <fullName evidence="1">Uncharacterized protein</fullName>
    </submittedName>
</protein>
<accession>A0A3S1DF92</accession>
<dbReference type="OrthoDB" id="490302at2"/>
<keyword evidence="2" id="KW-1185">Reference proteome</keyword>
<proteinExistence type="predicted"/>
<evidence type="ECO:0000313" key="1">
    <source>
        <dbReference type="EMBL" id="RUT08898.1"/>
    </source>
</evidence>